<comment type="caution">
    <text evidence="2">The sequence shown here is derived from an EMBL/GenBank/DDBJ whole genome shotgun (WGS) entry which is preliminary data.</text>
</comment>
<dbReference type="PRINTS" id="PR00081">
    <property type="entry name" value="GDHRDH"/>
</dbReference>
<dbReference type="SUPFAM" id="SSF51735">
    <property type="entry name" value="NAD(P)-binding Rossmann-fold domains"/>
    <property type="match status" value="1"/>
</dbReference>
<name>A0A934RRY8_9BACT</name>
<reference evidence="2" key="1">
    <citation type="submission" date="2021-01" db="EMBL/GenBank/DDBJ databases">
        <title>Modified the classification status of verrucomicrobia.</title>
        <authorList>
            <person name="Feng X."/>
        </authorList>
    </citation>
    <scope>NUCLEOTIDE SEQUENCE</scope>
    <source>
        <strain evidence="2">KCTC 13126</strain>
    </source>
</reference>
<dbReference type="AlphaFoldDB" id="A0A934RRY8"/>
<dbReference type="CDD" id="cd05233">
    <property type="entry name" value="SDR_c"/>
    <property type="match status" value="1"/>
</dbReference>
<dbReference type="NCBIfam" id="NF005559">
    <property type="entry name" value="PRK07231.1"/>
    <property type="match status" value="1"/>
</dbReference>
<accession>A0A934RRY8</accession>
<dbReference type="Pfam" id="PF13561">
    <property type="entry name" value="adh_short_C2"/>
    <property type="match status" value="1"/>
</dbReference>
<dbReference type="PRINTS" id="PR00080">
    <property type="entry name" value="SDRFAMILY"/>
</dbReference>
<dbReference type="FunFam" id="3.40.50.720:FF:000084">
    <property type="entry name" value="Short-chain dehydrogenase reductase"/>
    <property type="match status" value="1"/>
</dbReference>
<dbReference type="GO" id="GO:0016616">
    <property type="term" value="F:oxidoreductase activity, acting on the CH-OH group of donors, NAD or NADP as acceptor"/>
    <property type="evidence" value="ECO:0007669"/>
    <property type="project" value="TreeGrafter"/>
</dbReference>
<dbReference type="PANTHER" id="PTHR42760">
    <property type="entry name" value="SHORT-CHAIN DEHYDROGENASES/REDUCTASES FAMILY MEMBER"/>
    <property type="match status" value="1"/>
</dbReference>
<gene>
    <name evidence="2" type="ORF">JIN87_06385</name>
</gene>
<comment type="similarity">
    <text evidence="1">Belongs to the short-chain dehydrogenases/reductases (SDR) family.</text>
</comment>
<dbReference type="PROSITE" id="PS00061">
    <property type="entry name" value="ADH_SHORT"/>
    <property type="match status" value="1"/>
</dbReference>
<dbReference type="EMBL" id="JAENIL010000009">
    <property type="protein sequence ID" value="MBK1876490.1"/>
    <property type="molecule type" value="Genomic_DNA"/>
</dbReference>
<dbReference type="RefSeq" id="WP_200354707.1">
    <property type="nucleotide sequence ID" value="NZ_JAENIL010000009.1"/>
</dbReference>
<protein>
    <submittedName>
        <fullName evidence="2">SDR family oxidoreductase</fullName>
    </submittedName>
</protein>
<evidence type="ECO:0000256" key="1">
    <source>
        <dbReference type="ARBA" id="ARBA00006484"/>
    </source>
</evidence>
<dbReference type="NCBIfam" id="NF009466">
    <property type="entry name" value="PRK12826.1-2"/>
    <property type="match status" value="1"/>
</dbReference>
<dbReference type="InterPro" id="IPR002347">
    <property type="entry name" value="SDR_fam"/>
</dbReference>
<evidence type="ECO:0000313" key="3">
    <source>
        <dbReference type="Proteomes" id="UP000617628"/>
    </source>
</evidence>
<dbReference type="Proteomes" id="UP000617628">
    <property type="component" value="Unassembled WGS sequence"/>
</dbReference>
<organism evidence="2 3">
    <name type="scientific">Pelagicoccus mobilis</name>
    <dbReference type="NCBI Taxonomy" id="415221"/>
    <lineage>
        <taxon>Bacteria</taxon>
        <taxon>Pseudomonadati</taxon>
        <taxon>Verrucomicrobiota</taxon>
        <taxon>Opitutia</taxon>
        <taxon>Puniceicoccales</taxon>
        <taxon>Pelagicoccaceae</taxon>
        <taxon>Pelagicoccus</taxon>
    </lineage>
</organism>
<evidence type="ECO:0000313" key="2">
    <source>
        <dbReference type="EMBL" id="MBK1876490.1"/>
    </source>
</evidence>
<keyword evidence="3" id="KW-1185">Reference proteome</keyword>
<dbReference type="Gene3D" id="3.40.50.720">
    <property type="entry name" value="NAD(P)-binding Rossmann-like Domain"/>
    <property type="match status" value="1"/>
</dbReference>
<dbReference type="InterPro" id="IPR036291">
    <property type="entry name" value="NAD(P)-bd_dom_sf"/>
</dbReference>
<proteinExistence type="inferred from homology"/>
<dbReference type="InterPro" id="IPR020904">
    <property type="entry name" value="Sc_DH/Rdtase_CS"/>
</dbReference>
<sequence length="260" mass="27819">MRLENKKVVVTGAACGIGKAIAQRFAREGATVCILDINDGEAAKVVEGIREKGGNAHAFHCDVGDSAAVGAAFDAALETMGGIDVLINNTGVIRQSPVIETSEEDWDHIIKTNLKSVFLCTQRALKEMVAAGNGGRIVGISSIHSVLSEPNCCHYTASKGGMESFLRTVATEMAPHKITANFIRPGATYTELTVPMYTESVKNALYKRVPLAEIAEASWIANAALFLASDESRYMTGQDITIDGGFVMDGSLPDAEYWEE</sequence>